<proteinExistence type="predicted"/>
<keyword evidence="2" id="KW-1185">Reference proteome</keyword>
<gene>
    <name evidence="1" type="ORF">E2562_006312</name>
</gene>
<dbReference type="OrthoDB" id="687046at2759"/>
<dbReference type="EMBL" id="SPHZ02000003">
    <property type="protein sequence ID" value="KAF0923408.1"/>
    <property type="molecule type" value="Genomic_DNA"/>
</dbReference>
<comment type="caution">
    <text evidence="1">The sequence shown here is derived from an EMBL/GenBank/DDBJ whole genome shotgun (WGS) entry which is preliminary data.</text>
</comment>
<dbReference type="Proteomes" id="UP000479710">
    <property type="component" value="Unassembled WGS sequence"/>
</dbReference>
<reference evidence="1 2" key="1">
    <citation type="submission" date="2019-11" db="EMBL/GenBank/DDBJ databases">
        <title>Whole genome sequence of Oryza granulata.</title>
        <authorList>
            <person name="Li W."/>
        </authorList>
    </citation>
    <scope>NUCLEOTIDE SEQUENCE [LARGE SCALE GENOMIC DNA]</scope>
    <source>
        <strain evidence="2">cv. Menghai</strain>
        <tissue evidence="1">Leaf</tissue>
    </source>
</reference>
<protein>
    <submittedName>
        <fullName evidence="1">Uncharacterized protein</fullName>
    </submittedName>
</protein>
<evidence type="ECO:0000313" key="2">
    <source>
        <dbReference type="Proteomes" id="UP000479710"/>
    </source>
</evidence>
<name>A0A6G1EF41_9ORYZ</name>
<evidence type="ECO:0000313" key="1">
    <source>
        <dbReference type="EMBL" id="KAF0923408.1"/>
    </source>
</evidence>
<sequence>MAAVEDQEMEFWERGKARGSDNGWFLRKRMNMRKVFDSVPGLPKDMVSRIMCIWLGDINPRRTGKLFITTQGYGRYSLHMETGKLERLATQDGKEYGHPTYAYYLAWPPAFLAVEV</sequence>
<organism evidence="1 2">
    <name type="scientific">Oryza meyeriana var. granulata</name>
    <dbReference type="NCBI Taxonomy" id="110450"/>
    <lineage>
        <taxon>Eukaryota</taxon>
        <taxon>Viridiplantae</taxon>
        <taxon>Streptophyta</taxon>
        <taxon>Embryophyta</taxon>
        <taxon>Tracheophyta</taxon>
        <taxon>Spermatophyta</taxon>
        <taxon>Magnoliopsida</taxon>
        <taxon>Liliopsida</taxon>
        <taxon>Poales</taxon>
        <taxon>Poaceae</taxon>
        <taxon>BOP clade</taxon>
        <taxon>Oryzoideae</taxon>
        <taxon>Oryzeae</taxon>
        <taxon>Oryzinae</taxon>
        <taxon>Oryza</taxon>
        <taxon>Oryza meyeriana</taxon>
    </lineage>
</organism>
<accession>A0A6G1EF41</accession>
<dbReference type="AlphaFoldDB" id="A0A6G1EF41"/>